<sequence length="71" mass="8196">MNVSGIENESSRDVRNHLDVMTMTPMNSKKLKRITPIGTFKRTSQTQAIRKVYPKIGSQKKSRPCRNIEFD</sequence>
<dbReference type="EMBL" id="CADEPM010000007">
    <property type="protein sequence ID" value="CAB3408724.1"/>
    <property type="molecule type" value="Genomic_DNA"/>
</dbReference>
<comment type="caution">
    <text evidence="1">The sequence shown here is derived from an EMBL/GenBank/DDBJ whole genome shotgun (WGS) entry which is preliminary data.</text>
</comment>
<name>A0A8S1F475_9PELO</name>
<proteinExistence type="predicted"/>
<gene>
    <name evidence="1" type="ORF">CBOVIS_LOCUS10468</name>
</gene>
<evidence type="ECO:0000313" key="2">
    <source>
        <dbReference type="Proteomes" id="UP000494206"/>
    </source>
</evidence>
<reference evidence="1 2" key="1">
    <citation type="submission" date="2020-04" db="EMBL/GenBank/DDBJ databases">
        <authorList>
            <person name="Laetsch R D."/>
            <person name="Stevens L."/>
            <person name="Kumar S."/>
            <person name="Blaxter L. M."/>
        </authorList>
    </citation>
    <scope>NUCLEOTIDE SEQUENCE [LARGE SCALE GENOMIC DNA]</scope>
</reference>
<dbReference type="Proteomes" id="UP000494206">
    <property type="component" value="Unassembled WGS sequence"/>
</dbReference>
<dbReference type="AlphaFoldDB" id="A0A8S1F475"/>
<accession>A0A8S1F475</accession>
<protein>
    <submittedName>
        <fullName evidence="1">Uncharacterized protein</fullName>
    </submittedName>
</protein>
<keyword evidence="2" id="KW-1185">Reference proteome</keyword>
<evidence type="ECO:0000313" key="1">
    <source>
        <dbReference type="EMBL" id="CAB3408724.1"/>
    </source>
</evidence>
<organism evidence="1 2">
    <name type="scientific">Caenorhabditis bovis</name>
    <dbReference type="NCBI Taxonomy" id="2654633"/>
    <lineage>
        <taxon>Eukaryota</taxon>
        <taxon>Metazoa</taxon>
        <taxon>Ecdysozoa</taxon>
        <taxon>Nematoda</taxon>
        <taxon>Chromadorea</taxon>
        <taxon>Rhabditida</taxon>
        <taxon>Rhabditina</taxon>
        <taxon>Rhabditomorpha</taxon>
        <taxon>Rhabditoidea</taxon>
        <taxon>Rhabditidae</taxon>
        <taxon>Peloderinae</taxon>
        <taxon>Caenorhabditis</taxon>
    </lineage>
</organism>